<evidence type="ECO:0008006" key="3">
    <source>
        <dbReference type="Google" id="ProtNLM"/>
    </source>
</evidence>
<proteinExistence type="predicted"/>
<organism evidence="1 2">
    <name type="scientific">Necator americanus</name>
    <name type="common">Human hookworm</name>
    <dbReference type="NCBI Taxonomy" id="51031"/>
    <lineage>
        <taxon>Eukaryota</taxon>
        <taxon>Metazoa</taxon>
        <taxon>Ecdysozoa</taxon>
        <taxon>Nematoda</taxon>
        <taxon>Chromadorea</taxon>
        <taxon>Rhabditida</taxon>
        <taxon>Rhabditina</taxon>
        <taxon>Rhabditomorpha</taxon>
        <taxon>Strongyloidea</taxon>
        <taxon>Ancylostomatidae</taxon>
        <taxon>Bunostominae</taxon>
        <taxon>Necator</taxon>
    </lineage>
</organism>
<keyword evidence="2" id="KW-1185">Reference proteome</keyword>
<name>A0ABR1CZR4_NECAM</name>
<dbReference type="Proteomes" id="UP001303046">
    <property type="component" value="Unassembled WGS sequence"/>
</dbReference>
<dbReference type="EMBL" id="JAVFWL010000003">
    <property type="protein sequence ID" value="KAK6743530.1"/>
    <property type="molecule type" value="Genomic_DNA"/>
</dbReference>
<evidence type="ECO:0000313" key="2">
    <source>
        <dbReference type="Proteomes" id="UP001303046"/>
    </source>
</evidence>
<evidence type="ECO:0000313" key="1">
    <source>
        <dbReference type="EMBL" id="KAK6743530.1"/>
    </source>
</evidence>
<protein>
    <recommendedName>
        <fullName evidence="3">TAZ-type domain-containing protein</fullName>
    </recommendedName>
</protein>
<sequence>MEDFLDEVDTTPAFAPISAAIRALAHRLEASQDNILRQLNVIESACLELLKRSEPRSPCAFCTLEQNRDMHHSARCSRFPDAVARTLQAARLALCERCLKEKHGRDDCGVNCVHCGLPHNTLLCSSRGRPVVPYKRRHN</sequence>
<reference evidence="1 2" key="1">
    <citation type="submission" date="2023-08" db="EMBL/GenBank/DDBJ databases">
        <title>A Necator americanus chromosomal reference genome.</title>
        <authorList>
            <person name="Ilik V."/>
            <person name="Petrzelkova K.J."/>
            <person name="Pardy F."/>
            <person name="Fuh T."/>
            <person name="Niatou-Singa F.S."/>
            <person name="Gouil Q."/>
            <person name="Baker L."/>
            <person name="Ritchie M.E."/>
            <person name="Jex A.R."/>
            <person name="Gazzola D."/>
            <person name="Li H."/>
            <person name="Toshio Fujiwara R."/>
            <person name="Zhan B."/>
            <person name="Aroian R.V."/>
            <person name="Pafco B."/>
            <person name="Schwarz E.M."/>
        </authorList>
    </citation>
    <scope>NUCLEOTIDE SEQUENCE [LARGE SCALE GENOMIC DNA]</scope>
    <source>
        <strain evidence="1 2">Aroian</strain>
        <tissue evidence="1">Whole animal</tissue>
    </source>
</reference>
<gene>
    <name evidence="1" type="primary">Necator_chrIII.g11429</name>
    <name evidence="1" type="ORF">RB195_010664</name>
</gene>
<comment type="caution">
    <text evidence="1">The sequence shown here is derived from an EMBL/GenBank/DDBJ whole genome shotgun (WGS) entry which is preliminary data.</text>
</comment>
<accession>A0ABR1CZR4</accession>